<dbReference type="GO" id="GO:0005930">
    <property type="term" value="C:axoneme"/>
    <property type="evidence" value="ECO:0007669"/>
    <property type="project" value="TreeGrafter"/>
</dbReference>
<dbReference type="OMA" id="MEYYDTR"/>
<dbReference type="PROSITE" id="PS50021">
    <property type="entry name" value="CH"/>
    <property type="match status" value="1"/>
</dbReference>
<evidence type="ECO:0000256" key="1">
    <source>
        <dbReference type="SAM" id="Coils"/>
    </source>
</evidence>
<dbReference type="InterPro" id="IPR010441">
    <property type="entry name" value="CH_2"/>
</dbReference>
<comment type="caution">
    <text evidence="3">The sequence shown here is derived from an EMBL/GenBank/DDBJ whole genome shotgun (WGS) entry which is preliminary data.</text>
</comment>
<dbReference type="PANTHER" id="PTHR12509">
    <property type="entry name" value="SPERMATOGENESIS-ASSOCIATED 4-RELATED"/>
    <property type="match status" value="1"/>
</dbReference>
<dbReference type="SUPFAM" id="SSF47576">
    <property type="entry name" value="Calponin-homology domain, CH-domain"/>
    <property type="match status" value="1"/>
</dbReference>
<organism evidence="3 4">
    <name type="scientific">Chiloscyllium punctatum</name>
    <name type="common">Brownbanded bambooshark</name>
    <name type="synonym">Hemiscyllium punctatum</name>
    <dbReference type="NCBI Taxonomy" id="137246"/>
    <lineage>
        <taxon>Eukaryota</taxon>
        <taxon>Metazoa</taxon>
        <taxon>Chordata</taxon>
        <taxon>Craniata</taxon>
        <taxon>Vertebrata</taxon>
        <taxon>Chondrichthyes</taxon>
        <taxon>Elasmobranchii</taxon>
        <taxon>Galeomorphii</taxon>
        <taxon>Galeoidea</taxon>
        <taxon>Orectolobiformes</taxon>
        <taxon>Hemiscylliidae</taxon>
        <taxon>Chiloscyllium</taxon>
    </lineage>
</organism>
<dbReference type="Gene3D" id="1.10.418.10">
    <property type="entry name" value="Calponin-like domain"/>
    <property type="match status" value="1"/>
</dbReference>
<keyword evidence="4" id="KW-1185">Reference proteome</keyword>
<dbReference type="GO" id="GO:0008017">
    <property type="term" value="F:microtubule binding"/>
    <property type="evidence" value="ECO:0007669"/>
    <property type="project" value="TreeGrafter"/>
</dbReference>
<evidence type="ECO:0000259" key="2">
    <source>
        <dbReference type="PROSITE" id="PS50021"/>
    </source>
</evidence>
<feature type="domain" description="Calponin-homology (CH)" evidence="2">
    <location>
        <begin position="7"/>
        <end position="112"/>
    </location>
</feature>
<reference evidence="3 4" key="1">
    <citation type="journal article" date="2018" name="Nat. Ecol. Evol.">
        <title>Shark genomes provide insights into elasmobranch evolution and the origin of vertebrates.</title>
        <authorList>
            <person name="Hara Y"/>
            <person name="Yamaguchi K"/>
            <person name="Onimaru K"/>
            <person name="Kadota M"/>
            <person name="Koyanagi M"/>
            <person name="Keeley SD"/>
            <person name="Tatsumi K"/>
            <person name="Tanaka K"/>
            <person name="Motone F"/>
            <person name="Kageyama Y"/>
            <person name="Nozu R"/>
            <person name="Adachi N"/>
            <person name="Nishimura O"/>
            <person name="Nakagawa R"/>
            <person name="Tanegashima C"/>
            <person name="Kiyatake I"/>
            <person name="Matsumoto R"/>
            <person name="Murakumo K"/>
            <person name="Nishida K"/>
            <person name="Terakita A"/>
            <person name="Kuratani S"/>
            <person name="Sato K"/>
            <person name="Hyodo S Kuraku.S."/>
        </authorList>
    </citation>
    <scope>NUCLEOTIDE SEQUENCE [LARGE SCALE GENOMIC DNA]</scope>
</reference>
<proteinExistence type="predicted"/>
<dbReference type="PANTHER" id="PTHR12509:SF9">
    <property type="entry name" value="SPERM FLAGELLAR PROTEIN 1 ISOFORM X1"/>
    <property type="match status" value="1"/>
</dbReference>
<dbReference type="InterPro" id="IPR052111">
    <property type="entry name" value="Spermatogenesis_Ciliary_MAP"/>
</dbReference>
<dbReference type="GO" id="GO:0051493">
    <property type="term" value="P:regulation of cytoskeleton organization"/>
    <property type="evidence" value="ECO:0007669"/>
    <property type="project" value="TreeGrafter"/>
</dbReference>
<sequence>MTRELSKEALQEVYAWIDGIPLSRPKRNIARDFSDGVLVAEVVKHFLPKMVEIHNYIPANSTQQKLSNWQILDRKVFSKLHFHISEDILTKLVKSSPGIIETVLYMLRQKIEEELNCTQEVENYSTYADKNISDYVPPNMHLFTKECQSQPEMWNNSQKQRTFYDQFSHLNPEIRLLLEEKDQALLALRETVEILQMKVQRLEHLVQLKDLRIEDLTRHLNKHKSQKTMK</sequence>
<gene>
    <name evidence="3" type="ORF">chiPu_0016499</name>
</gene>
<protein>
    <recommendedName>
        <fullName evidence="2">Calponin-homology (CH) domain-containing protein</fullName>
    </recommendedName>
</protein>
<dbReference type="EMBL" id="BEZZ01001091">
    <property type="protein sequence ID" value="GCC37988.1"/>
    <property type="molecule type" value="Genomic_DNA"/>
</dbReference>
<dbReference type="InterPro" id="IPR036872">
    <property type="entry name" value="CH_dom_sf"/>
</dbReference>
<keyword evidence="1" id="KW-0175">Coiled coil</keyword>
<evidence type="ECO:0000313" key="4">
    <source>
        <dbReference type="Proteomes" id="UP000287033"/>
    </source>
</evidence>
<dbReference type="FunFam" id="1.10.418.10:FF:000059">
    <property type="entry name" value="RIKEN cDNA 6430531B16 gene"/>
    <property type="match status" value="1"/>
</dbReference>
<dbReference type="Pfam" id="PF06294">
    <property type="entry name" value="CH_2"/>
    <property type="match status" value="1"/>
</dbReference>
<dbReference type="OrthoDB" id="193300at2759"/>
<dbReference type="STRING" id="137246.A0A401T5R5"/>
<evidence type="ECO:0000313" key="3">
    <source>
        <dbReference type="EMBL" id="GCC37988.1"/>
    </source>
</evidence>
<dbReference type="Proteomes" id="UP000287033">
    <property type="component" value="Unassembled WGS sequence"/>
</dbReference>
<dbReference type="InterPro" id="IPR001715">
    <property type="entry name" value="CH_dom"/>
</dbReference>
<dbReference type="AlphaFoldDB" id="A0A401T5R5"/>
<feature type="coiled-coil region" evidence="1">
    <location>
        <begin position="178"/>
        <end position="205"/>
    </location>
</feature>
<name>A0A401T5R5_CHIPU</name>
<accession>A0A401T5R5</accession>